<evidence type="ECO:0000313" key="2">
    <source>
        <dbReference type="EMBL" id="OJI95871.1"/>
    </source>
</evidence>
<dbReference type="VEuPathDB" id="FungiDB:ASPVEDRAFT_22905"/>
<feature type="region of interest" description="Disordered" evidence="1">
    <location>
        <begin position="1"/>
        <end position="44"/>
    </location>
</feature>
<dbReference type="AlphaFoldDB" id="A0A1L9P2Z2"/>
<keyword evidence="3" id="KW-1185">Reference proteome</keyword>
<evidence type="ECO:0000313" key="3">
    <source>
        <dbReference type="Proteomes" id="UP000184073"/>
    </source>
</evidence>
<proteinExistence type="predicted"/>
<feature type="compositionally biased region" description="Pro residues" evidence="1">
    <location>
        <begin position="122"/>
        <end position="135"/>
    </location>
</feature>
<accession>A0A1L9P2Z2</accession>
<dbReference type="Proteomes" id="UP000184073">
    <property type="component" value="Unassembled WGS sequence"/>
</dbReference>
<organism evidence="2 3">
    <name type="scientific">Aspergillus versicolor CBS 583.65</name>
    <dbReference type="NCBI Taxonomy" id="1036611"/>
    <lineage>
        <taxon>Eukaryota</taxon>
        <taxon>Fungi</taxon>
        <taxon>Dikarya</taxon>
        <taxon>Ascomycota</taxon>
        <taxon>Pezizomycotina</taxon>
        <taxon>Eurotiomycetes</taxon>
        <taxon>Eurotiomycetidae</taxon>
        <taxon>Eurotiales</taxon>
        <taxon>Aspergillaceae</taxon>
        <taxon>Aspergillus</taxon>
        <taxon>Aspergillus subgen. Nidulantes</taxon>
    </lineage>
</organism>
<dbReference type="EMBL" id="KV878125">
    <property type="protein sequence ID" value="OJI95871.1"/>
    <property type="molecule type" value="Genomic_DNA"/>
</dbReference>
<feature type="compositionally biased region" description="Polar residues" evidence="1">
    <location>
        <begin position="96"/>
        <end position="107"/>
    </location>
</feature>
<dbReference type="OrthoDB" id="4493271at2759"/>
<feature type="region of interest" description="Disordered" evidence="1">
    <location>
        <begin position="62"/>
        <end position="141"/>
    </location>
</feature>
<gene>
    <name evidence="2" type="ORF">ASPVEDRAFT_22905</name>
</gene>
<dbReference type="GeneID" id="63725019"/>
<protein>
    <submittedName>
        <fullName evidence="2">Uncharacterized protein</fullName>
    </submittedName>
</protein>
<sequence length="316" mass="35088">MRNGRIFRSRNGQGQGRSDPGSRTDLGNPPSSDVIPPDRSVSRWKSFLRKVVPRKLARPFRNVPWSHHGETPEVDSAEASQLPPPSLTTRRRHVSSRASPGNRTLSSDMGRISPESNAPRIPQSPPGEPNLPPEPTSLTGDASLAVSPRRQAIYIDGETTPQSPPTLFRQVSAPQNIVVGLPGDDPSRKRQMAASLDTQCRGLNLMSSEAWDRLNEDGRGVLESAGDAFVRNLGPHKLRVHGVVRGLEWHFKNGYRTYTDDFHVFDMRDFDVLIGSQSIYRYRILEPGPDLRRHMERDAADEGGGGIYIEVNSPEH</sequence>
<dbReference type="CDD" id="cd00303">
    <property type="entry name" value="retropepsin_like"/>
    <property type="match status" value="1"/>
</dbReference>
<dbReference type="RefSeq" id="XP_040661634.1">
    <property type="nucleotide sequence ID" value="XM_040809508.1"/>
</dbReference>
<reference evidence="3" key="1">
    <citation type="journal article" date="2017" name="Genome Biol.">
        <title>Comparative genomics reveals high biological diversity and specific adaptations in the industrially and medically important fungal genus Aspergillus.</title>
        <authorList>
            <person name="de Vries R.P."/>
            <person name="Riley R."/>
            <person name="Wiebenga A."/>
            <person name="Aguilar-Osorio G."/>
            <person name="Amillis S."/>
            <person name="Uchima C.A."/>
            <person name="Anderluh G."/>
            <person name="Asadollahi M."/>
            <person name="Askin M."/>
            <person name="Barry K."/>
            <person name="Battaglia E."/>
            <person name="Bayram O."/>
            <person name="Benocci T."/>
            <person name="Braus-Stromeyer S.A."/>
            <person name="Caldana C."/>
            <person name="Canovas D."/>
            <person name="Cerqueira G.C."/>
            <person name="Chen F."/>
            <person name="Chen W."/>
            <person name="Choi C."/>
            <person name="Clum A."/>
            <person name="Dos Santos R.A."/>
            <person name="Damasio A.R."/>
            <person name="Diallinas G."/>
            <person name="Emri T."/>
            <person name="Fekete E."/>
            <person name="Flipphi M."/>
            <person name="Freyberg S."/>
            <person name="Gallo A."/>
            <person name="Gournas C."/>
            <person name="Habgood R."/>
            <person name="Hainaut M."/>
            <person name="Harispe M.L."/>
            <person name="Henrissat B."/>
            <person name="Hilden K.S."/>
            <person name="Hope R."/>
            <person name="Hossain A."/>
            <person name="Karabika E."/>
            <person name="Karaffa L."/>
            <person name="Karanyi Z."/>
            <person name="Krasevec N."/>
            <person name="Kuo A."/>
            <person name="Kusch H."/>
            <person name="LaButti K."/>
            <person name="Lagendijk E.L."/>
            <person name="Lapidus A."/>
            <person name="Levasseur A."/>
            <person name="Lindquist E."/>
            <person name="Lipzen A."/>
            <person name="Logrieco A.F."/>
            <person name="MacCabe A."/>
            <person name="Maekelae M.R."/>
            <person name="Malavazi I."/>
            <person name="Melin P."/>
            <person name="Meyer V."/>
            <person name="Mielnichuk N."/>
            <person name="Miskei M."/>
            <person name="Molnar A.P."/>
            <person name="Mule G."/>
            <person name="Ngan C.Y."/>
            <person name="Orejas M."/>
            <person name="Orosz E."/>
            <person name="Ouedraogo J.P."/>
            <person name="Overkamp K.M."/>
            <person name="Park H.-S."/>
            <person name="Perrone G."/>
            <person name="Piumi F."/>
            <person name="Punt P.J."/>
            <person name="Ram A.F."/>
            <person name="Ramon A."/>
            <person name="Rauscher S."/>
            <person name="Record E."/>
            <person name="Riano-Pachon D.M."/>
            <person name="Robert V."/>
            <person name="Roehrig J."/>
            <person name="Ruller R."/>
            <person name="Salamov A."/>
            <person name="Salih N.S."/>
            <person name="Samson R.A."/>
            <person name="Sandor E."/>
            <person name="Sanguinetti M."/>
            <person name="Schuetze T."/>
            <person name="Sepcic K."/>
            <person name="Shelest E."/>
            <person name="Sherlock G."/>
            <person name="Sophianopoulou V."/>
            <person name="Squina F.M."/>
            <person name="Sun H."/>
            <person name="Susca A."/>
            <person name="Todd R.B."/>
            <person name="Tsang A."/>
            <person name="Unkles S.E."/>
            <person name="van de Wiele N."/>
            <person name="van Rossen-Uffink D."/>
            <person name="Oliveira J.V."/>
            <person name="Vesth T.C."/>
            <person name="Visser J."/>
            <person name="Yu J.-H."/>
            <person name="Zhou M."/>
            <person name="Andersen M.R."/>
            <person name="Archer D.B."/>
            <person name="Baker S.E."/>
            <person name="Benoit I."/>
            <person name="Brakhage A.A."/>
            <person name="Braus G.H."/>
            <person name="Fischer R."/>
            <person name="Frisvad J.C."/>
            <person name="Goldman G.H."/>
            <person name="Houbraken J."/>
            <person name="Oakley B."/>
            <person name="Pocsi I."/>
            <person name="Scazzocchio C."/>
            <person name="Seiboth B."/>
            <person name="vanKuyk P.A."/>
            <person name="Wortman J."/>
            <person name="Dyer P.S."/>
            <person name="Grigoriev I.V."/>
        </authorList>
    </citation>
    <scope>NUCLEOTIDE SEQUENCE [LARGE SCALE GENOMIC DNA]</scope>
    <source>
        <strain evidence="3">CBS 583.65</strain>
    </source>
</reference>
<name>A0A1L9P2Z2_ASPVE</name>
<evidence type="ECO:0000256" key="1">
    <source>
        <dbReference type="SAM" id="MobiDB-lite"/>
    </source>
</evidence>